<dbReference type="AlphaFoldDB" id="A0AAV5D7P3"/>
<dbReference type="InterPro" id="IPR006460">
    <property type="entry name" value="MIZ1-like_pln"/>
</dbReference>
<dbReference type="EMBL" id="BQKI01000012">
    <property type="protein sequence ID" value="GJN06261.1"/>
    <property type="molecule type" value="Genomic_DNA"/>
</dbReference>
<comment type="caution">
    <text evidence="2">The sequence shown here is derived from an EMBL/GenBank/DDBJ whole genome shotgun (WGS) entry which is preliminary data.</text>
</comment>
<dbReference type="GO" id="GO:0010274">
    <property type="term" value="P:hydrotropism"/>
    <property type="evidence" value="ECO:0007669"/>
    <property type="project" value="InterPro"/>
</dbReference>
<keyword evidence="3" id="KW-1185">Reference proteome</keyword>
<organism evidence="2 3">
    <name type="scientific">Eleusine coracana subsp. coracana</name>
    <dbReference type="NCBI Taxonomy" id="191504"/>
    <lineage>
        <taxon>Eukaryota</taxon>
        <taxon>Viridiplantae</taxon>
        <taxon>Streptophyta</taxon>
        <taxon>Embryophyta</taxon>
        <taxon>Tracheophyta</taxon>
        <taxon>Spermatophyta</taxon>
        <taxon>Magnoliopsida</taxon>
        <taxon>Liliopsida</taxon>
        <taxon>Poales</taxon>
        <taxon>Poaceae</taxon>
        <taxon>PACMAD clade</taxon>
        <taxon>Chloridoideae</taxon>
        <taxon>Cynodonteae</taxon>
        <taxon>Eleusininae</taxon>
        <taxon>Eleusine</taxon>
    </lineage>
</organism>
<feature type="compositionally biased region" description="Pro residues" evidence="1">
    <location>
        <begin position="28"/>
        <end position="37"/>
    </location>
</feature>
<reference evidence="2" key="2">
    <citation type="submission" date="2021-12" db="EMBL/GenBank/DDBJ databases">
        <title>Resequencing data analysis of finger millet.</title>
        <authorList>
            <person name="Hatakeyama M."/>
            <person name="Aluri S."/>
            <person name="Balachadran M.T."/>
            <person name="Sivarajan S.R."/>
            <person name="Poveda L."/>
            <person name="Shimizu-Inatsugi R."/>
            <person name="Schlapbach R."/>
            <person name="Sreeman S.M."/>
            <person name="Shimizu K.K."/>
        </authorList>
    </citation>
    <scope>NUCLEOTIDE SEQUENCE</scope>
</reference>
<protein>
    <recommendedName>
        <fullName evidence="4">Protein MIZU-KUSSEI 1</fullName>
    </recommendedName>
</protein>
<name>A0AAV5D7P3_ELECO</name>
<dbReference type="PANTHER" id="PTHR31696:SF73">
    <property type="entry name" value="EXPRESSED PROTEIN"/>
    <property type="match status" value="1"/>
</dbReference>
<evidence type="ECO:0008006" key="4">
    <source>
        <dbReference type="Google" id="ProtNLM"/>
    </source>
</evidence>
<evidence type="ECO:0000313" key="2">
    <source>
        <dbReference type="EMBL" id="GJN06261.1"/>
    </source>
</evidence>
<feature type="region of interest" description="Disordered" evidence="1">
    <location>
        <begin position="1"/>
        <end position="88"/>
    </location>
</feature>
<evidence type="ECO:0000256" key="1">
    <source>
        <dbReference type="SAM" id="MobiDB-lite"/>
    </source>
</evidence>
<proteinExistence type="predicted"/>
<dbReference type="Proteomes" id="UP001054889">
    <property type="component" value="Unassembled WGS sequence"/>
</dbReference>
<evidence type="ECO:0000313" key="3">
    <source>
        <dbReference type="Proteomes" id="UP001054889"/>
    </source>
</evidence>
<accession>A0AAV5D7P3</accession>
<dbReference type="NCBIfam" id="TIGR01570">
    <property type="entry name" value="A_thal_3588"/>
    <property type="match status" value="1"/>
</dbReference>
<dbReference type="PANTHER" id="PTHR31696">
    <property type="entry name" value="PROTEIN MIZU-KUSSEI 1"/>
    <property type="match status" value="1"/>
</dbReference>
<dbReference type="Pfam" id="PF04759">
    <property type="entry name" value="DUF617"/>
    <property type="match status" value="1"/>
</dbReference>
<sequence>MTHPARRPTTPTTPPAFLGATSTLTPRTEPPATPVPEIPILYSSPAAPPPPPVPQKKQKQQKHHHQGNNTNSSSKQQHHRPSSRPGRLIRTVRNAFRSFPVIQGPSCIAMPPSLTHHLHVGGAALHGHFFHGATHATGTLYGHRRARITLAFHETPAAPPCLLLEICVPTAKFIQDVSAAGTMVRVTLECDKQPQQKSHHHHHHVPLLHEPLWAAEVNGESVGYAARREATERDERVMRMLHATSMGAGVLPAEMAHPADGELMYMRVHFDRVVGSKDAETYYMHNPEGGDTAPELTIFFIRT</sequence>
<feature type="compositionally biased region" description="Basic residues" evidence="1">
    <location>
        <begin position="56"/>
        <end position="66"/>
    </location>
</feature>
<gene>
    <name evidence="2" type="primary">ga23970</name>
    <name evidence="2" type="ORF">PR202_ga23970</name>
</gene>
<reference evidence="2" key="1">
    <citation type="journal article" date="2018" name="DNA Res.">
        <title>Multiple hybrid de novo genome assembly of finger millet, an orphan allotetraploid crop.</title>
        <authorList>
            <person name="Hatakeyama M."/>
            <person name="Aluri S."/>
            <person name="Balachadran M.T."/>
            <person name="Sivarajan S.R."/>
            <person name="Patrignani A."/>
            <person name="Gruter S."/>
            <person name="Poveda L."/>
            <person name="Shimizu-Inatsugi R."/>
            <person name="Baeten J."/>
            <person name="Francoijs K.J."/>
            <person name="Nataraja K.N."/>
            <person name="Reddy Y.A.N."/>
            <person name="Phadnis S."/>
            <person name="Ravikumar R.L."/>
            <person name="Schlapbach R."/>
            <person name="Sreeman S.M."/>
            <person name="Shimizu K.K."/>
        </authorList>
    </citation>
    <scope>NUCLEOTIDE SEQUENCE</scope>
</reference>